<dbReference type="GeneID" id="116419597"/>
<dbReference type="AlphaFoldDB" id="A0A7N4PVK3"/>
<dbReference type="KEGG" id="shr:116419597"/>
<dbReference type="PANTHER" id="PTHR14581">
    <property type="match status" value="1"/>
</dbReference>
<name>A0A7N4PVK3_SARHA</name>
<feature type="compositionally biased region" description="Basic residues" evidence="2">
    <location>
        <begin position="88"/>
        <end position="105"/>
    </location>
</feature>
<dbReference type="InParanoid" id="A0A7N4PVK3"/>
<organism evidence="3 4">
    <name type="scientific">Sarcophilus harrisii</name>
    <name type="common">Tasmanian devil</name>
    <name type="synonym">Sarcophilus laniarius</name>
    <dbReference type="NCBI Taxonomy" id="9305"/>
    <lineage>
        <taxon>Eukaryota</taxon>
        <taxon>Metazoa</taxon>
        <taxon>Chordata</taxon>
        <taxon>Craniata</taxon>
        <taxon>Vertebrata</taxon>
        <taxon>Euteleostomi</taxon>
        <taxon>Mammalia</taxon>
        <taxon>Metatheria</taxon>
        <taxon>Dasyuromorphia</taxon>
        <taxon>Dasyuridae</taxon>
        <taxon>Sarcophilus</taxon>
    </lineage>
</organism>
<dbReference type="RefSeq" id="XP_031796367.1">
    <property type="nucleotide sequence ID" value="XM_031940507.1"/>
</dbReference>
<dbReference type="FunCoup" id="A0A7N4PVK3">
    <property type="interactions" value="63"/>
</dbReference>
<evidence type="ECO:0000256" key="2">
    <source>
        <dbReference type="SAM" id="MobiDB-lite"/>
    </source>
</evidence>
<dbReference type="OrthoDB" id="9924851at2759"/>
<evidence type="ECO:0000313" key="4">
    <source>
        <dbReference type="Proteomes" id="UP000007648"/>
    </source>
</evidence>
<dbReference type="Proteomes" id="UP000007648">
    <property type="component" value="Unassembled WGS sequence"/>
</dbReference>
<keyword evidence="4" id="KW-1185">Reference proteome</keyword>
<sequence>MADGGGGGGGGSSGPWWKSFTIGGRKKGKDGGGGGSAGAQPPPAPAPQPGPREPSPARQDCQHPGLPGPGEPPRLERLGEENLGSSRRNLKISRSGRFKEKRKVRATLLPDGTKPPDDSGFPCAPREERQ</sequence>
<gene>
    <name evidence="3" type="primary">PRR15</name>
</gene>
<evidence type="ECO:0000256" key="1">
    <source>
        <dbReference type="ARBA" id="ARBA00010096"/>
    </source>
</evidence>
<protein>
    <submittedName>
        <fullName evidence="3">Proline rich 15</fullName>
    </submittedName>
</protein>
<dbReference type="Ensembl" id="ENSSHAT00000028427.1">
    <property type="protein sequence ID" value="ENSSHAP00000044124.1"/>
    <property type="gene ID" value="ENSSHAG00000024266.1"/>
</dbReference>
<proteinExistence type="inferred from homology"/>
<feature type="compositionally biased region" description="Pro residues" evidence="2">
    <location>
        <begin position="40"/>
        <end position="54"/>
    </location>
</feature>
<dbReference type="InterPro" id="IPR028237">
    <property type="entry name" value="PRR15"/>
</dbReference>
<accession>A0A7N4PVK3</accession>
<dbReference type="GeneTree" id="ENSGT00940000154534"/>
<feature type="region of interest" description="Disordered" evidence="2">
    <location>
        <begin position="1"/>
        <end position="130"/>
    </location>
</feature>
<reference evidence="3" key="2">
    <citation type="submission" date="2025-08" db="UniProtKB">
        <authorList>
            <consortium name="Ensembl"/>
        </authorList>
    </citation>
    <scope>IDENTIFICATION</scope>
</reference>
<dbReference type="Pfam" id="PF15321">
    <property type="entry name" value="ATAD4"/>
    <property type="match status" value="1"/>
</dbReference>
<reference evidence="3" key="3">
    <citation type="submission" date="2025-09" db="UniProtKB">
        <authorList>
            <consortium name="Ensembl"/>
        </authorList>
    </citation>
    <scope>IDENTIFICATION</scope>
</reference>
<comment type="similarity">
    <text evidence="1">Belongs to the PRR15 family.</text>
</comment>
<evidence type="ECO:0000313" key="3">
    <source>
        <dbReference type="Ensembl" id="ENSSHAP00000044124.1"/>
    </source>
</evidence>
<reference evidence="3 4" key="1">
    <citation type="journal article" date="2011" name="Proc. Natl. Acad. Sci. U.S.A.">
        <title>Genetic diversity and population structure of the endangered marsupial Sarcophilus harrisii (Tasmanian devil).</title>
        <authorList>
            <person name="Miller W."/>
            <person name="Hayes V.M."/>
            <person name="Ratan A."/>
            <person name="Petersen D.C."/>
            <person name="Wittekindt N.E."/>
            <person name="Miller J."/>
            <person name="Walenz B."/>
            <person name="Knight J."/>
            <person name="Qi J."/>
            <person name="Zhao F."/>
            <person name="Wang Q."/>
            <person name="Bedoya-Reina O.C."/>
            <person name="Katiyar N."/>
            <person name="Tomsho L.P."/>
            <person name="Kasson L.M."/>
            <person name="Hardie R.A."/>
            <person name="Woodbridge P."/>
            <person name="Tindall E.A."/>
            <person name="Bertelsen M.F."/>
            <person name="Dixon D."/>
            <person name="Pyecroft S."/>
            <person name="Helgen K.M."/>
            <person name="Lesk A.M."/>
            <person name="Pringle T.H."/>
            <person name="Patterson N."/>
            <person name="Zhang Y."/>
            <person name="Kreiss A."/>
            <person name="Woods G.M."/>
            <person name="Jones M.E."/>
            <person name="Schuster S.C."/>
        </authorList>
    </citation>
    <scope>NUCLEOTIDE SEQUENCE [LARGE SCALE GENOMIC DNA]</scope>
</reference>
<dbReference type="PANTHER" id="PTHR14581:SF4">
    <property type="entry name" value="PROLINE-RICH PROTEIN 15"/>
    <property type="match status" value="1"/>
</dbReference>
<dbReference type="CTD" id="222171"/>
<feature type="compositionally biased region" description="Gly residues" evidence="2">
    <location>
        <begin position="1"/>
        <end position="13"/>
    </location>
</feature>